<organism evidence="2 3">
    <name type="scientific">Bacillus arachidis</name>
    <dbReference type="NCBI Taxonomy" id="2819290"/>
    <lineage>
        <taxon>Bacteria</taxon>
        <taxon>Bacillati</taxon>
        <taxon>Bacillota</taxon>
        <taxon>Bacilli</taxon>
        <taxon>Bacillales</taxon>
        <taxon>Bacillaceae</taxon>
        <taxon>Bacillus</taxon>
    </lineage>
</organism>
<feature type="domain" description="DinB-like" evidence="1">
    <location>
        <begin position="20"/>
        <end position="148"/>
    </location>
</feature>
<name>A0ABS3NXI0_9BACI</name>
<dbReference type="Gene3D" id="1.20.120.450">
    <property type="entry name" value="dinb family like domain"/>
    <property type="match status" value="1"/>
</dbReference>
<comment type="caution">
    <text evidence="2">The sequence shown here is derived from an EMBL/GenBank/DDBJ whole genome shotgun (WGS) entry which is preliminary data.</text>
</comment>
<evidence type="ECO:0000313" key="3">
    <source>
        <dbReference type="Proteomes" id="UP000677611"/>
    </source>
</evidence>
<dbReference type="InterPro" id="IPR024775">
    <property type="entry name" value="DinB-like"/>
</dbReference>
<gene>
    <name evidence="2" type="ORF">J4P90_10300</name>
</gene>
<protein>
    <submittedName>
        <fullName evidence="2">DinB family protein</fullName>
    </submittedName>
</protein>
<dbReference type="InterPro" id="IPR034660">
    <property type="entry name" value="DinB/YfiT-like"/>
</dbReference>
<keyword evidence="3" id="KW-1185">Reference proteome</keyword>
<proteinExistence type="predicted"/>
<dbReference type="EMBL" id="JAGDQJ010000011">
    <property type="protein sequence ID" value="MBO1625631.1"/>
    <property type="molecule type" value="Genomic_DNA"/>
</dbReference>
<reference evidence="2 3" key="1">
    <citation type="submission" date="2021-03" db="EMBL/GenBank/DDBJ databases">
        <title>Identification of novel Bacillus strains.</title>
        <authorList>
            <person name="Xiao Z."/>
            <person name="Li Y."/>
            <person name="Shen J."/>
        </authorList>
    </citation>
    <scope>NUCLEOTIDE SEQUENCE [LARGE SCALE GENOMIC DNA]</scope>
    <source>
        <strain evidence="2 3">SY8</strain>
    </source>
</reference>
<evidence type="ECO:0000259" key="1">
    <source>
        <dbReference type="Pfam" id="PF12867"/>
    </source>
</evidence>
<dbReference type="SUPFAM" id="SSF109854">
    <property type="entry name" value="DinB/YfiT-like putative metalloenzymes"/>
    <property type="match status" value="1"/>
</dbReference>
<dbReference type="Proteomes" id="UP000677611">
    <property type="component" value="Unassembled WGS sequence"/>
</dbReference>
<sequence>MSKESILKEKLSLIEWCKGLKSLPDDIWFKSFRNGSWGIADVISHFIIWDEFLIQHRVSYFIHLESLPNVSNDVEKMNNSAIQYARSGISKVGIINQFALTRERLVSLIKEIPGQNFNNDYQFGKESMKLNDYFLILVQHDLKHKKEIIDFLKSNQIQL</sequence>
<dbReference type="RefSeq" id="WP_208017549.1">
    <property type="nucleotide sequence ID" value="NZ_JAGDQJ010000011.1"/>
</dbReference>
<accession>A0ABS3NXI0</accession>
<evidence type="ECO:0000313" key="2">
    <source>
        <dbReference type="EMBL" id="MBO1625631.1"/>
    </source>
</evidence>
<dbReference type="Pfam" id="PF12867">
    <property type="entry name" value="DinB_2"/>
    <property type="match status" value="1"/>
</dbReference>